<sequence>MSDTAPPGLRLRLIFGEDAMIGPGKADLLELVKETGSISAAGRRMGMSYRRAWGLIDTLNTIFGAPLVERTRGGASGGGATLTDRGEKVLAHYRSLEARARAAGAEDIAAIEAMLDASPTVMSGEK</sequence>
<dbReference type="EMBL" id="JAEKJA010000010">
    <property type="protein sequence ID" value="MBJ3776689.1"/>
    <property type="molecule type" value="Genomic_DNA"/>
</dbReference>
<proteinExistence type="predicted"/>
<dbReference type="RefSeq" id="WP_198882581.1">
    <property type="nucleotide sequence ID" value="NZ_JAEKJA010000010.1"/>
</dbReference>
<organism evidence="2 3">
    <name type="scientific">Acuticoccus mangrovi</name>
    <dbReference type="NCBI Taxonomy" id="2796142"/>
    <lineage>
        <taxon>Bacteria</taxon>
        <taxon>Pseudomonadati</taxon>
        <taxon>Pseudomonadota</taxon>
        <taxon>Alphaproteobacteria</taxon>
        <taxon>Hyphomicrobiales</taxon>
        <taxon>Amorphaceae</taxon>
        <taxon>Acuticoccus</taxon>
    </lineage>
</organism>
<comment type="caution">
    <text evidence="2">The sequence shown here is derived from an EMBL/GenBank/DDBJ whole genome shotgun (WGS) entry which is preliminary data.</text>
</comment>
<gene>
    <name evidence="2" type="ORF">JCR33_13365</name>
</gene>
<evidence type="ECO:0000313" key="2">
    <source>
        <dbReference type="EMBL" id="MBJ3776689.1"/>
    </source>
</evidence>
<dbReference type="PANTHER" id="PTHR30432:SF1">
    <property type="entry name" value="DNA-BINDING TRANSCRIPTIONAL DUAL REGULATOR MODE"/>
    <property type="match status" value="1"/>
</dbReference>
<dbReference type="InterPro" id="IPR036388">
    <property type="entry name" value="WH-like_DNA-bd_sf"/>
</dbReference>
<dbReference type="InterPro" id="IPR051815">
    <property type="entry name" value="Molybdate_resp_trans_reg"/>
</dbReference>
<dbReference type="Pfam" id="PF00126">
    <property type="entry name" value="HTH_1"/>
    <property type="match status" value="1"/>
</dbReference>
<dbReference type="InterPro" id="IPR000847">
    <property type="entry name" value="LysR_HTH_N"/>
</dbReference>
<dbReference type="GO" id="GO:0003700">
    <property type="term" value="F:DNA-binding transcription factor activity"/>
    <property type="evidence" value="ECO:0007669"/>
    <property type="project" value="InterPro"/>
</dbReference>
<dbReference type="PANTHER" id="PTHR30432">
    <property type="entry name" value="TRANSCRIPTIONAL REGULATOR MODE"/>
    <property type="match status" value="1"/>
</dbReference>
<feature type="domain" description="HTH lysR-type" evidence="1">
    <location>
        <begin position="29"/>
        <end position="87"/>
    </location>
</feature>
<accession>A0A934IHA2</accession>
<name>A0A934IHA2_9HYPH</name>
<dbReference type="AlphaFoldDB" id="A0A934IHA2"/>
<dbReference type="SUPFAM" id="SSF46785">
    <property type="entry name" value="Winged helix' DNA-binding domain"/>
    <property type="match status" value="1"/>
</dbReference>
<protein>
    <submittedName>
        <fullName evidence="2">Winged helix-turn-helix domain-containing protein</fullName>
    </submittedName>
</protein>
<dbReference type="Gene3D" id="1.10.10.10">
    <property type="entry name" value="Winged helix-like DNA-binding domain superfamily/Winged helix DNA-binding domain"/>
    <property type="match status" value="1"/>
</dbReference>
<evidence type="ECO:0000313" key="3">
    <source>
        <dbReference type="Proteomes" id="UP000609531"/>
    </source>
</evidence>
<dbReference type="InterPro" id="IPR036390">
    <property type="entry name" value="WH_DNA-bd_sf"/>
</dbReference>
<evidence type="ECO:0000259" key="1">
    <source>
        <dbReference type="Pfam" id="PF00126"/>
    </source>
</evidence>
<dbReference type="Proteomes" id="UP000609531">
    <property type="component" value="Unassembled WGS sequence"/>
</dbReference>
<reference evidence="2" key="1">
    <citation type="submission" date="2020-12" db="EMBL/GenBank/DDBJ databases">
        <title>Bacterial taxonomy.</title>
        <authorList>
            <person name="Pan X."/>
        </authorList>
    </citation>
    <scope>NUCLEOTIDE SEQUENCE</scope>
    <source>
        <strain evidence="2">B2012</strain>
    </source>
</reference>
<keyword evidence="3" id="KW-1185">Reference proteome</keyword>